<dbReference type="NCBIfam" id="NF005928">
    <property type="entry name" value="PRK07945.1"/>
    <property type="match status" value="1"/>
</dbReference>
<dbReference type="PANTHER" id="PTHR36928:SF1">
    <property type="entry name" value="PHOSPHATASE YCDX-RELATED"/>
    <property type="match status" value="1"/>
</dbReference>
<dbReference type="GO" id="GO:0005829">
    <property type="term" value="C:cytosol"/>
    <property type="evidence" value="ECO:0007669"/>
    <property type="project" value="TreeGrafter"/>
</dbReference>
<dbReference type="InterPro" id="IPR003141">
    <property type="entry name" value="Pol/His_phosphatase_N"/>
</dbReference>
<dbReference type="InterPro" id="IPR017078">
    <property type="entry name" value="UCP036978_PHPhdr"/>
</dbReference>
<proteinExistence type="predicted"/>
<dbReference type="AlphaFoldDB" id="A0A0B4DGI8"/>
<dbReference type="Proteomes" id="UP000031196">
    <property type="component" value="Unassembled WGS sequence"/>
</dbReference>
<dbReference type="PANTHER" id="PTHR36928">
    <property type="entry name" value="PHOSPHATASE YCDX-RELATED"/>
    <property type="match status" value="1"/>
</dbReference>
<dbReference type="InterPro" id="IPR047967">
    <property type="entry name" value="PolX_PHP"/>
</dbReference>
<dbReference type="InterPro" id="IPR004013">
    <property type="entry name" value="PHP_dom"/>
</dbReference>
<dbReference type="PIRSF" id="PIRSF036978">
    <property type="entry name" value="UCP036978_PHPhdr"/>
    <property type="match status" value="1"/>
</dbReference>
<dbReference type="EMBL" id="JWTB01000013">
    <property type="protein sequence ID" value="KIC67777.1"/>
    <property type="molecule type" value="Genomic_DNA"/>
</dbReference>
<gene>
    <name evidence="2" type="ORF">RM50_07175</name>
</gene>
<dbReference type="Pfam" id="PF14716">
    <property type="entry name" value="HHH_8"/>
    <property type="match status" value="1"/>
</dbReference>
<dbReference type="SUPFAM" id="SSF47802">
    <property type="entry name" value="DNA polymerase beta, N-terminal domain-like"/>
    <property type="match status" value="1"/>
</dbReference>
<dbReference type="FunFam" id="3.20.20.140:FF:000047">
    <property type="entry name" value="PHP domain-containing protein"/>
    <property type="match status" value="1"/>
</dbReference>
<evidence type="ECO:0000259" key="1">
    <source>
        <dbReference type="SMART" id="SM00481"/>
    </source>
</evidence>
<dbReference type="RefSeq" id="WP_043451264.1">
    <property type="nucleotide sequence ID" value="NZ_JWTB01000013.1"/>
</dbReference>
<protein>
    <recommendedName>
        <fullName evidence="1">Polymerase/histidinol phosphatase N-terminal domain-containing protein</fullName>
    </recommendedName>
</protein>
<dbReference type="Gene3D" id="3.20.20.140">
    <property type="entry name" value="Metal-dependent hydrolases"/>
    <property type="match status" value="1"/>
</dbReference>
<sequence length="338" mass="36289">MDAVAALNEIAFWLERGRAATFKVQAFRKAAAAISALPPGEVADRARSGRLKSMKGIGDRTFAVIRQAVDGEVPDYLADLREKGAQPLAPGGADIQEALRGDLHSHSEWSDGGSPIELMVAAAGVLGREYLALTDHSPNLTIANGLSPDRLRDQLDVVAGINDGGGTTRLLTGIEVDILESGDLDQEPELLERLDIVVASVHSKLRADRKTMTKRMLGGIQDPQTNVLGHCTGRLVEGTRGTRPPSEFDAKEVFAACAENNVAVEINSRPERQDPPDALIQLALDAGCLFSIDSDAHAPGQLDFLQYGAERAARNHVPAERIITTWPVDKLLAWASQT</sequence>
<dbReference type="OrthoDB" id="9808747at2"/>
<accession>A0A0B4DGI8</accession>
<dbReference type="Pfam" id="PF02811">
    <property type="entry name" value="PHP"/>
    <property type="match status" value="1"/>
</dbReference>
<dbReference type="InterPro" id="IPR050243">
    <property type="entry name" value="PHP_phosphatase"/>
</dbReference>
<dbReference type="SUPFAM" id="SSF89550">
    <property type="entry name" value="PHP domain-like"/>
    <property type="match status" value="1"/>
</dbReference>
<dbReference type="InterPro" id="IPR010996">
    <property type="entry name" value="HHH_MUS81"/>
</dbReference>
<reference evidence="2 3" key="1">
    <citation type="submission" date="2014-12" db="EMBL/GenBank/DDBJ databases">
        <title>Genome sequencing of Arthrobacter phenanthrenivorans SWC37.</title>
        <authorList>
            <person name="Tan P.W."/>
            <person name="Chan K.-G."/>
        </authorList>
    </citation>
    <scope>NUCLEOTIDE SEQUENCE [LARGE SCALE GENOMIC DNA]</scope>
    <source>
        <strain evidence="2 3">SWC37</strain>
    </source>
</reference>
<name>A0A0B4DGI8_PSEPS</name>
<evidence type="ECO:0000313" key="2">
    <source>
        <dbReference type="EMBL" id="KIC67777.1"/>
    </source>
</evidence>
<feature type="domain" description="Polymerase/histidinol phosphatase N-terminal" evidence="1">
    <location>
        <begin position="101"/>
        <end position="180"/>
    </location>
</feature>
<dbReference type="Gene3D" id="1.10.150.110">
    <property type="entry name" value="DNA polymerase beta, N-terminal domain-like"/>
    <property type="match status" value="1"/>
</dbReference>
<dbReference type="InterPro" id="IPR016195">
    <property type="entry name" value="Pol/histidinol_Pase-like"/>
</dbReference>
<comment type="caution">
    <text evidence="2">The sequence shown here is derived from an EMBL/GenBank/DDBJ whole genome shotgun (WGS) entry which is preliminary data.</text>
</comment>
<dbReference type="InterPro" id="IPR027421">
    <property type="entry name" value="DNA_pol_lamdba_lyase_dom_sf"/>
</dbReference>
<dbReference type="GO" id="GO:0042578">
    <property type="term" value="F:phosphoric ester hydrolase activity"/>
    <property type="evidence" value="ECO:0007669"/>
    <property type="project" value="TreeGrafter"/>
</dbReference>
<dbReference type="GO" id="GO:0008270">
    <property type="term" value="F:zinc ion binding"/>
    <property type="evidence" value="ECO:0007669"/>
    <property type="project" value="TreeGrafter"/>
</dbReference>
<dbReference type="CDD" id="cd07436">
    <property type="entry name" value="PHP_PolX"/>
    <property type="match status" value="1"/>
</dbReference>
<evidence type="ECO:0000313" key="3">
    <source>
        <dbReference type="Proteomes" id="UP000031196"/>
    </source>
</evidence>
<organism evidence="2 3">
    <name type="scientific">Pseudarthrobacter phenanthrenivorans</name>
    <name type="common">Arthrobacter phenanthrenivorans</name>
    <dbReference type="NCBI Taxonomy" id="361575"/>
    <lineage>
        <taxon>Bacteria</taxon>
        <taxon>Bacillati</taxon>
        <taxon>Actinomycetota</taxon>
        <taxon>Actinomycetes</taxon>
        <taxon>Micrococcales</taxon>
        <taxon>Micrococcaceae</taxon>
        <taxon>Pseudarthrobacter</taxon>
    </lineage>
</organism>
<dbReference type="SMART" id="SM00481">
    <property type="entry name" value="POLIIIAc"/>
    <property type="match status" value="1"/>
</dbReference>